<dbReference type="AlphaFoldDB" id="A0AAW5DXF6"/>
<evidence type="ECO:0000256" key="2">
    <source>
        <dbReference type="ARBA" id="ARBA00022617"/>
    </source>
</evidence>
<reference evidence="11" key="1">
    <citation type="submission" date="2022-02" db="EMBL/GenBank/DDBJ databases">
        <title>Fredinandcohnia quinoae sp. nov. isolated from Chenopodium quinoa seeds.</title>
        <authorList>
            <person name="Saati-Santamaria Z."/>
            <person name="Flores-Felix J.D."/>
            <person name="Igual J.M."/>
            <person name="Velazquez E."/>
            <person name="Garcia-Fraile P."/>
            <person name="Martinez-Molina E."/>
        </authorList>
    </citation>
    <scope>NUCLEOTIDE SEQUENCE</scope>
    <source>
        <strain evidence="11">SECRCQ15</strain>
    </source>
</reference>
<feature type="compositionally biased region" description="Polar residues" evidence="8">
    <location>
        <begin position="92"/>
        <end position="109"/>
    </location>
</feature>
<evidence type="ECO:0000256" key="3">
    <source>
        <dbReference type="ARBA" id="ARBA00022723"/>
    </source>
</evidence>
<dbReference type="Gene3D" id="1.10.760.10">
    <property type="entry name" value="Cytochrome c-like domain"/>
    <property type="match status" value="1"/>
</dbReference>
<keyword evidence="1" id="KW-0813">Transport</keyword>
<dbReference type="EMBL" id="JAKTTI010000007">
    <property type="protein sequence ID" value="MCH1625028.1"/>
    <property type="molecule type" value="Genomic_DNA"/>
</dbReference>
<evidence type="ECO:0000256" key="8">
    <source>
        <dbReference type="SAM" id="MobiDB-lite"/>
    </source>
</evidence>
<dbReference type="Pfam" id="PF13442">
    <property type="entry name" value="Cytochrome_CBB3"/>
    <property type="match status" value="1"/>
</dbReference>
<dbReference type="NCBIfam" id="NF045774">
    <property type="entry name" value="cytochro_C551"/>
    <property type="match status" value="1"/>
</dbReference>
<dbReference type="SUPFAM" id="SSF46626">
    <property type="entry name" value="Cytochrome c"/>
    <property type="match status" value="1"/>
</dbReference>
<dbReference type="PANTHER" id="PTHR37823:SF3">
    <property type="entry name" value="CYTOCHROME C-551"/>
    <property type="match status" value="1"/>
</dbReference>
<evidence type="ECO:0000256" key="7">
    <source>
        <dbReference type="PIRSR" id="PIRSR000025-2"/>
    </source>
</evidence>
<comment type="caution">
    <text evidence="11">The sequence shown here is derived from an EMBL/GenBank/DDBJ whole genome shotgun (WGS) entry which is preliminary data.</text>
</comment>
<evidence type="ECO:0000256" key="6">
    <source>
        <dbReference type="PIRSR" id="PIRSR000025-1"/>
    </source>
</evidence>
<evidence type="ECO:0000256" key="9">
    <source>
        <dbReference type="SAM" id="SignalP"/>
    </source>
</evidence>
<dbReference type="InterPro" id="IPR036909">
    <property type="entry name" value="Cyt_c-like_dom_sf"/>
</dbReference>
<dbReference type="InterPro" id="IPR054782">
    <property type="entry name" value="Cytochro_C551"/>
</dbReference>
<evidence type="ECO:0000256" key="1">
    <source>
        <dbReference type="ARBA" id="ARBA00022448"/>
    </source>
</evidence>
<proteinExistence type="predicted"/>
<gene>
    <name evidence="11" type="ORF">MJG50_06780</name>
</gene>
<dbReference type="GO" id="GO:0016020">
    <property type="term" value="C:membrane"/>
    <property type="evidence" value="ECO:0007669"/>
    <property type="project" value="InterPro"/>
</dbReference>
<evidence type="ECO:0000256" key="5">
    <source>
        <dbReference type="ARBA" id="ARBA00023004"/>
    </source>
</evidence>
<organism evidence="11 12">
    <name type="scientific">Fredinandcohnia quinoae</name>
    <dbReference type="NCBI Taxonomy" id="2918902"/>
    <lineage>
        <taxon>Bacteria</taxon>
        <taxon>Bacillati</taxon>
        <taxon>Bacillota</taxon>
        <taxon>Bacilli</taxon>
        <taxon>Bacillales</taxon>
        <taxon>Bacillaceae</taxon>
        <taxon>Fredinandcohnia</taxon>
    </lineage>
</organism>
<evidence type="ECO:0000256" key="4">
    <source>
        <dbReference type="ARBA" id="ARBA00022982"/>
    </source>
</evidence>
<evidence type="ECO:0000313" key="12">
    <source>
        <dbReference type="Proteomes" id="UP001431131"/>
    </source>
</evidence>
<dbReference type="PIRSF" id="PIRSF000025">
    <property type="entry name" value="Cytc_Bsub_c550"/>
    <property type="match status" value="1"/>
</dbReference>
<evidence type="ECO:0000313" key="11">
    <source>
        <dbReference type="EMBL" id="MCH1625028.1"/>
    </source>
</evidence>
<keyword evidence="12" id="KW-1185">Reference proteome</keyword>
<dbReference type="PANTHER" id="PTHR37823">
    <property type="entry name" value="CYTOCHROME C-553-LIKE"/>
    <property type="match status" value="1"/>
</dbReference>
<dbReference type="Proteomes" id="UP001431131">
    <property type="component" value="Unassembled WGS sequence"/>
</dbReference>
<feature type="region of interest" description="Disordered" evidence="8">
    <location>
        <begin position="90"/>
        <end position="115"/>
    </location>
</feature>
<keyword evidence="9" id="KW-0732">Signal</keyword>
<dbReference type="GO" id="GO:0009055">
    <property type="term" value="F:electron transfer activity"/>
    <property type="evidence" value="ECO:0007669"/>
    <property type="project" value="InterPro"/>
</dbReference>
<feature type="binding site" description="axial binding residue" evidence="7">
    <location>
        <position position="94"/>
    </location>
    <ligand>
        <name>heme c</name>
        <dbReference type="ChEBI" id="CHEBI:61717"/>
    </ligand>
    <ligandPart>
        <name>Fe</name>
        <dbReference type="ChEBI" id="CHEBI:18248"/>
    </ligandPart>
</feature>
<dbReference type="GO" id="GO:0005506">
    <property type="term" value="F:iron ion binding"/>
    <property type="evidence" value="ECO:0007669"/>
    <property type="project" value="InterPro"/>
</dbReference>
<dbReference type="PROSITE" id="PS51007">
    <property type="entry name" value="CYTC"/>
    <property type="match status" value="1"/>
</dbReference>
<keyword evidence="4" id="KW-0249">Electron transport</keyword>
<dbReference type="InterPro" id="IPR012218">
    <property type="entry name" value="Cyt_c_BACSU-c550-type"/>
</dbReference>
<dbReference type="PROSITE" id="PS51257">
    <property type="entry name" value="PROKAR_LIPOPROTEIN"/>
    <property type="match status" value="1"/>
</dbReference>
<sequence length="115" mass="11785">MKRKKLLAFLMGTTLVFGLAACGGNDDDNASDKGTTDSGGAATASAEDIVKDKGCIACHGGDLSGGAGPDLTKVGSKYSKDEIADIIKNGKGSMQPQNLSDEETSTVATWLSEKK</sequence>
<keyword evidence="2 6" id="KW-0349">Heme</keyword>
<keyword evidence="5 7" id="KW-0408">Iron</keyword>
<feature type="signal peptide" evidence="9">
    <location>
        <begin position="1"/>
        <end position="20"/>
    </location>
</feature>
<feature type="chain" id="PRO_5043902102" evidence="9">
    <location>
        <begin position="21"/>
        <end position="115"/>
    </location>
</feature>
<feature type="domain" description="Cytochrome c" evidence="10">
    <location>
        <begin position="41"/>
        <end position="115"/>
    </location>
</feature>
<protein>
    <submittedName>
        <fullName evidence="11">Cytochrome c</fullName>
    </submittedName>
</protein>
<name>A0AAW5DXF6_9BACI</name>
<dbReference type="RefSeq" id="WP_240253942.1">
    <property type="nucleotide sequence ID" value="NZ_JAKTTI010000007.1"/>
</dbReference>
<feature type="binding site" description="axial binding residue" evidence="7">
    <location>
        <position position="59"/>
    </location>
    <ligand>
        <name>heme c</name>
        <dbReference type="ChEBI" id="CHEBI:61717"/>
    </ligand>
    <ligandPart>
        <name>Fe</name>
        <dbReference type="ChEBI" id="CHEBI:18248"/>
    </ligandPart>
</feature>
<evidence type="ECO:0000259" key="10">
    <source>
        <dbReference type="PROSITE" id="PS51007"/>
    </source>
</evidence>
<feature type="binding site" description="covalent" evidence="6">
    <location>
        <position position="55"/>
    </location>
    <ligand>
        <name>heme c</name>
        <dbReference type="ChEBI" id="CHEBI:61717"/>
    </ligand>
</feature>
<comment type="PTM">
    <text evidence="6">Binds 1 heme c group covalently per subunit.</text>
</comment>
<accession>A0AAW5DXF6</accession>
<feature type="binding site" description="covalent" evidence="6">
    <location>
        <position position="58"/>
    </location>
    <ligand>
        <name>heme c</name>
        <dbReference type="ChEBI" id="CHEBI:61717"/>
    </ligand>
</feature>
<dbReference type="InterPro" id="IPR051811">
    <property type="entry name" value="Cytochrome_c550/c551-like"/>
</dbReference>
<keyword evidence="3 7" id="KW-0479">Metal-binding</keyword>
<dbReference type="InterPro" id="IPR009056">
    <property type="entry name" value="Cyt_c-like_dom"/>
</dbReference>
<dbReference type="GO" id="GO:0020037">
    <property type="term" value="F:heme binding"/>
    <property type="evidence" value="ECO:0007669"/>
    <property type="project" value="InterPro"/>
</dbReference>